<feature type="domain" description="HTH merR-type" evidence="2">
    <location>
        <begin position="9"/>
        <end position="78"/>
    </location>
</feature>
<dbReference type="InterPro" id="IPR009061">
    <property type="entry name" value="DNA-bd_dom_put_sf"/>
</dbReference>
<reference evidence="4" key="1">
    <citation type="submission" date="2016-10" db="EMBL/GenBank/DDBJ databases">
        <authorList>
            <person name="Varghese N."/>
            <person name="Submissions S."/>
        </authorList>
    </citation>
    <scope>NUCLEOTIDE SEQUENCE [LARGE SCALE GENOMIC DNA]</scope>
    <source>
        <strain evidence="4">CGMCC 1.10223</strain>
    </source>
</reference>
<accession>A0A1I2BBI1</accession>
<organism evidence="3 4">
    <name type="scientific">Paenibacillus algorifonticola</name>
    <dbReference type="NCBI Taxonomy" id="684063"/>
    <lineage>
        <taxon>Bacteria</taxon>
        <taxon>Bacillati</taxon>
        <taxon>Bacillota</taxon>
        <taxon>Bacilli</taxon>
        <taxon>Bacillales</taxon>
        <taxon>Paenibacillaceae</taxon>
        <taxon>Paenibacillus</taxon>
    </lineage>
</organism>
<evidence type="ECO:0000313" key="3">
    <source>
        <dbReference type="EMBL" id="SFE53419.1"/>
    </source>
</evidence>
<name>A0A1I2BBI1_9BACL</name>
<proteinExistence type="predicted"/>
<evidence type="ECO:0000313" key="4">
    <source>
        <dbReference type="Proteomes" id="UP000183410"/>
    </source>
</evidence>
<keyword evidence="1 3" id="KW-0238">DNA-binding</keyword>
<dbReference type="RefSeq" id="WP_082110603.1">
    <property type="nucleotide sequence ID" value="NZ_FONN01000003.1"/>
</dbReference>
<dbReference type="SUPFAM" id="SSF46955">
    <property type="entry name" value="Putative DNA-binding domain"/>
    <property type="match status" value="1"/>
</dbReference>
<keyword evidence="4" id="KW-1185">Reference proteome</keyword>
<sequence length="279" mass="32122">MMSDSHGPYFTTSELAKTCGVTKHTLFHYDEIGLLKPEFVNSKGYRFYSIQQCYALDIINVLKKAGSSLQEIKGFIQNQNTPLLIELLRQKLYDLEMEQIRIKRMQRLLKGAIEMTEQAQGELHDGPSMAEYEEEYFIATQLEQGDGDKEFAHKLNEHRNYCEKQFIDHEFPIWTILGKDHFESGDYYGDFIANKLKAPIPGERMITKPKGIYVVMNHRGSYETMSETYSTIKKYIESNGMAVCGKAYAVEVLSYIAEKNPSNYIMQISVEVSKVRNAN</sequence>
<dbReference type="PANTHER" id="PTHR30204:SF85">
    <property type="entry name" value="MULTIDRUG-EFFLUX TRANSPORTER 2 REGULATOR"/>
    <property type="match status" value="1"/>
</dbReference>
<dbReference type="Proteomes" id="UP000183410">
    <property type="component" value="Unassembled WGS sequence"/>
</dbReference>
<dbReference type="Pfam" id="PF13411">
    <property type="entry name" value="MerR_1"/>
    <property type="match status" value="1"/>
</dbReference>
<protein>
    <submittedName>
        <fullName evidence="3">DNA-binding transcriptional regulator, MerR family</fullName>
    </submittedName>
</protein>
<dbReference type="SMART" id="SM00422">
    <property type="entry name" value="HTH_MERR"/>
    <property type="match status" value="1"/>
</dbReference>
<dbReference type="GO" id="GO:0003700">
    <property type="term" value="F:DNA-binding transcription factor activity"/>
    <property type="evidence" value="ECO:0007669"/>
    <property type="project" value="InterPro"/>
</dbReference>
<dbReference type="PROSITE" id="PS50937">
    <property type="entry name" value="HTH_MERR_2"/>
    <property type="match status" value="1"/>
</dbReference>
<dbReference type="PROSITE" id="PS00552">
    <property type="entry name" value="HTH_MERR_1"/>
    <property type="match status" value="1"/>
</dbReference>
<dbReference type="Gene3D" id="1.10.1660.10">
    <property type="match status" value="1"/>
</dbReference>
<dbReference type="AlphaFoldDB" id="A0A1I2BBI1"/>
<gene>
    <name evidence="3" type="ORF">SAMN04487969_103261</name>
</gene>
<dbReference type="InterPro" id="IPR011256">
    <property type="entry name" value="Reg_factor_effector_dom_sf"/>
</dbReference>
<dbReference type="OrthoDB" id="9773308at2"/>
<dbReference type="SUPFAM" id="SSF55136">
    <property type="entry name" value="Probable bacterial effector-binding domain"/>
    <property type="match status" value="1"/>
</dbReference>
<dbReference type="InterPro" id="IPR000551">
    <property type="entry name" value="MerR-type_HTH_dom"/>
</dbReference>
<evidence type="ECO:0000256" key="1">
    <source>
        <dbReference type="ARBA" id="ARBA00023125"/>
    </source>
</evidence>
<dbReference type="GO" id="GO:0003677">
    <property type="term" value="F:DNA binding"/>
    <property type="evidence" value="ECO:0007669"/>
    <property type="project" value="UniProtKB-KW"/>
</dbReference>
<evidence type="ECO:0000259" key="2">
    <source>
        <dbReference type="PROSITE" id="PS50937"/>
    </source>
</evidence>
<dbReference type="EMBL" id="FONN01000003">
    <property type="protein sequence ID" value="SFE53419.1"/>
    <property type="molecule type" value="Genomic_DNA"/>
</dbReference>
<dbReference type="PANTHER" id="PTHR30204">
    <property type="entry name" value="REDOX-CYCLING DRUG-SENSING TRANSCRIPTIONAL ACTIVATOR SOXR"/>
    <property type="match status" value="1"/>
</dbReference>
<dbReference type="InterPro" id="IPR047057">
    <property type="entry name" value="MerR_fam"/>
</dbReference>
<dbReference type="Gene3D" id="3.20.80.10">
    <property type="entry name" value="Regulatory factor, effector binding domain"/>
    <property type="match status" value="1"/>
</dbReference>